<keyword evidence="4" id="KW-0808">Transferase</keyword>
<comment type="similarity">
    <text evidence="2">Belongs to the glycosyltransferase 2 family.</text>
</comment>
<protein>
    <submittedName>
        <fullName evidence="7">Glycosyltransferase</fullName>
    </submittedName>
</protein>
<gene>
    <name evidence="7" type="ORF">GCM10023205_42960</name>
</gene>
<dbReference type="PANTHER" id="PTHR43179:SF12">
    <property type="entry name" value="GALACTOFURANOSYLTRANSFERASE GLFT2"/>
    <property type="match status" value="1"/>
</dbReference>
<evidence type="ECO:0000256" key="5">
    <source>
        <dbReference type="SAM" id="MobiDB-lite"/>
    </source>
</evidence>
<keyword evidence="8" id="KW-1185">Reference proteome</keyword>
<dbReference type="InterPro" id="IPR029044">
    <property type="entry name" value="Nucleotide-diphossugar_trans"/>
</dbReference>
<evidence type="ECO:0000313" key="7">
    <source>
        <dbReference type="EMBL" id="GAA4972263.1"/>
    </source>
</evidence>
<dbReference type="SUPFAM" id="SSF53448">
    <property type="entry name" value="Nucleotide-diphospho-sugar transferases"/>
    <property type="match status" value="1"/>
</dbReference>
<organism evidence="7 8">
    <name type="scientific">Yinghuangia aomiensis</name>
    <dbReference type="NCBI Taxonomy" id="676205"/>
    <lineage>
        <taxon>Bacteria</taxon>
        <taxon>Bacillati</taxon>
        <taxon>Actinomycetota</taxon>
        <taxon>Actinomycetes</taxon>
        <taxon>Kitasatosporales</taxon>
        <taxon>Streptomycetaceae</taxon>
        <taxon>Yinghuangia</taxon>
    </lineage>
</organism>
<name>A0ABP9HJV0_9ACTN</name>
<evidence type="ECO:0000256" key="3">
    <source>
        <dbReference type="ARBA" id="ARBA00022676"/>
    </source>
</evidence>
<evidence type="ECO:0000256" key="2">
    <source>
        <dbReference type="ARBA" id="ARBA00006739"/>
    </source>
</evidence>
<feature type="domain" description="Glycosyltransferase 2-like" evidence="6">
    <location>
        <begin position="42"/>
        <end position="189"/>
    </location>
</feature>
<accession>A0ABP9HJV0</accession>
<evidence type="ECO:0000256" key="1">
    <source>
        <dbReference type="ARBA" id="ARBA00004776"/>
    </source>
</evidence>
<dbReference type="Gene3D" id="3.90.550.10">
    <property type="entry name" value="Spore Coat Polysaccharide Biosynthesis Protein SpsA, Chain A"/>
    <property type="match status" value="1"/>
</dbReference>
<proteinExistence type="inferred from homology"/>
<dbReference type="Proteomes" id="UP001500466">
    <property type="component" value="Unassembled WGS sequence"/>
</dbReference>
<evidence type="ECO:0000259" key="6">
    <source>
        <dbReference type="Pfam" id="PF00535"/>
    </source>
</evidence>
<reference evidence="8" key="1">
    <citation type="journal article" date="2019" name="Int. J. Syst. Evol. Microbiol.">
        <title>The Global Catalogue of Microorganisms (GCM) 10K type strain sequencing project: providing services to taxonomists for standard genome sequencing and annotation.</title>
        <authorList>
            <consortium name="The Broad Institute Genomics Platform"/>
            <consortium name="The Broad Institute Genome Sequencing Center for Infectious Disease"/>
            <person name="Wu L."/>
            <person name="Ma J."/>
        </authorList>
    </citation>
    <scope>NUCLEOTIDE SEQUENCE [LARGE SCALE GENOMIC DNA]</scope>
    <source>
        <strain evidence="8">JCM 17986</strain>
    </source>
</reference>
<sequence length="318" mass="34581">MTAAPESGVQAEGAPDAKEKPRVSVPAQIRPEVSLGAVVLTMGDRPDALSALLDSVAAQQGAPIDVVVVANGGPVPEVAGEKVRTVALPENVGIPAGRNVGAAELDDDVVLFLDDDGRLPDPETARLLRAAFDADPKLGIVSFRIVDPETGETQRRHVPRLRASDPERSSAATTFLGGACAIRAAVLREVGGLPDDFFYAHEETDLAWRAIDAGWKVEYRADVLLEHPATSPARHAAFFRMNARNRVWLARRNLPWPIVPVYLGTWIVITTARRPSKEAMQAWRGGFREGWNASCGGRRPMSWRTVWRMTRLGRPPIV</sequence>
<dbReference type="InterPro" id="IPR001173">
    <property type="entry name" value="Glyco_trans_2-like"/>
</dbReference>
<dbReference type="Pfam" id="PF00535">
    <property type="entry name" value="Glycos_transf_2"/>
    <property type="match status" value="1"/>
</dbReference>
<evidence type="ECO:0000313" key="8">
    <source>
        <dbReference type="Proteomes" id="UP001500466"/>
    </source>
</evidence>
<dbReference type="EMBL" id="BAABHS010000014">
    <property type="protein sequence ID" value="GAA4972263.1"/>
    <property type="molecule type" value="Genomic_DNA"/>
</dbReference>
<dbReference type="PANTHER" id="PTHR43179">
    <property type="entry name" value="RHAMNOSYLTRANSFERASE WBBL"/>
    <property type="match status" value="1"/>
</dbReference>
<keyword evidence="3" id="KW-0328">Glycosyltransferase</keyword>
<comment type="caution">
    <text evidence="7">The sequence shown here is derived from an EMBL/GenBank/DDBJ whole genome shotgun (WGS) entry which is preliminary data.</text>
</comment>
<feature type="region of interest" description="Disordered" evidence="5">
    <location>
        <begin position="1"/>
        <end position="26"/>
    </location>
</feature>
<evidence type="ECO:0000256" key="4">
    <source>
        <dbReference type="ARBA" id="ARBA00022679"/>
    </source>
</evidence>
<comment type="pathway">
    <text evidence="1">Cell wall biogenesis; cell wall polysaccharide biosynthesis.</text>
</comment>